<dbReference type="InterPro" id="IPR007115">
    <property type="entry name" value="6-PTP_synth/QueD"/>
</dbReference>
<sequence length="150" mass="17608">MYILKTSHNFEASHHLKGHLEGCRNNHGHSYQVYIEIAQEDLQTEGAARGMILDFKDVKKIFKEYIDFYDHAMIIEHYDFGDKPTEHRVDVKIGDLDIVEQTRVITVPYRPTAENMCKYFFDDLVELGVPVYSIEVYETRNNSAKYCPKR</sequence>
<comment type="caution">
    <text evidence="9">The sequence shown here is derived from an EMBL/GenBank/DDBJ whole genome shotgun (WGS) entry which is preliminary data.</text>
</comment>
<keyword evidence="8" id="KW-0862">Zinc</keyword>
<dbReference type="Pfam" id="PF01242">
    <property type="entry name" value="PTPS"/>
    <property type="match status" value="1"/>
</dbReference>
<comment type="cofactor">
    <cofactor evidence="8">
        <name>Zn(2+)</name>
        <dbReference type="ChEBI" id="CHEBI:29105"/>
    </cofactor>
    <text evidence="8">Binds 1 zinc ion per subunit.</text>
</comment>
<dbReference type="PANTHER" id="PTHR12589">
    <property type="entry name" value="PYRUVOYL TETRAHYDROBIOPTERIN SYNTHASE"/>
    <property type="match status" value="1"/>
</dbReference>
<dbReference type="GO" id="GO:0070497">
    <property type="term" value="F:6-carboxytetrahydropterin synthase activity"/>
    <property type="evidence" value="ECO:0007669"/>
    <property type="project" value="UniProtKB-EC"/>
</dbReference>
<dbReference type="Gene3D" id="3.30.479.10">
    <property type="entry name" value="6-pyruvoyl tetrahydropterin synthase/QueD"/>
    <property type="match status" value="1"/>
</dbReference>
<dbReference type="PIRSF" id="PIRSF006113">
    <property type="entry name" value="PTP_synth"/>
    <property type="match status" value="1"/>
</dbReference>
<dbReference type="EMBL" id="DYUB01000233">
    <property type="protein sequence ID" value="HJG96923.1"/>
    <property type="molecule type" value="Genomic_DNA"/>
</dbReference>
<evidence type="ECO:0000256" key="6">
    <source>
        <dbReference type="ARBA" id="ARBA00048807"/>
    </source>
</evidence>
<dbReference type="Proteomes" id="UP000776700">
    <property type="component" value="Unassembled WGS sequence"/>
</dbReference>
<evidence type="ECO:0000313" key="9">
    <source>
        <dbReference type="EMBL" id="HJG96923.1"/>
    </source>
</evidence>
<feature type="binding site" evidence="8">
    <location>
        <position position="14"/>
    </location>
    <ligand>
        <name>Zn(2+)</name>
        <dbReference type="ChEBI" id="CHEBI:29105"/>
    </ligand>
</feature>
<dbReference type="InterPro" id="IPR038418">
    <property type="entry name" value="6-PTP_synth/QueD_sf"/>
</dbReference>
<dbReference type="AlphaFoldDB" id="A0A921SZV9"/>
<feature type="binding site" evidence="8">
    <location>
        <position position="27"/>
    </location>
    <ligand>
        <name>Zn(2+)</name>
        <dbReference type="ChEBI" id="CHEBI:29105"/>
    </ligand>
</feature>
<protein>
    <recommendedName>
        <fullName evidence="4">6-carboxy-5,6,7,8-tetrahydropterin synthase</fullName>
        <ecNumber evidence="3">4.1.2.50</ecNumber>
    </recommendedName>
    <alternativeName>
        <fullName evidence="5">Queuosine biosynthesis protein QueD</fullName>
    </alternativeName>
</protein>
<evidence type="ECO:0000256" key="7">
    <source>
        <dbReference type="PIRSR" id="PIRSR006113-1"/>
    </source>
</evidence>
<dbReference type="EC" id="4.1.2.50" evidence="3"/>
<accession>A0A921SZV9</accession>
<evidence type="ECO:0000256" key="8">
    <source>
        <dbReference type="PIRSR" id="PIRSR006113-2"/>
    </source>
</evidence>
<reference evidence="9" key="1">
    <citation type="journal article" date="2021" name="PeerJ">
        <title>Extensive microbial diversity within the chicken gut microbiome revealed by metagenomics and culture.</title>
        <authorList>
            <person name="Gilroy R."/>
            <person name="Ravi A."/>
            <person name="Getino M."/>
            <person name="Pursley I."/>
            <person name="Horton D.L."/>
            <person name="Alikhan N.F."/>
            <person name="Baker D."/>
            <person name="Gharbi K."/>
            <person name="Hall N."/>
            <person name="Watson M."/>
            <person name="Adriaenssens E.M."/>
            <person name="Foster-Nyarko E."/>
            <person name="Jarju S."/>
            <person name="Secka A."/>
            <person name="Antonio M."/>
            <person name="Oren A."/>
            <person name="Chaudhuri R.R."/>
            <person name="La Ragione R."/>
            <person name="Hildebrand F."/>
            <person name="Pallen M.J."/>
        </authorList>
    </citation>
    <scope>NUCLEOTIDE SEQUENCE</scope>
    <source>
        <strain evidence="9">1277</strain>
    </source>
</reference>
<dbReference type="PANTHER" id="PTHR12589:SF8">
    <property type="entry name" value="6-CARBOXY-5,6,7,8-TETRAHYDROPTERIN SYNTHASE"/>
    <property type="match status" value="1"/>
</dbReference>
<feature type="binding site" evidence="8">
    <location>
        <position position="29"/>
    </location>
    <ligand>
        <name>Zn(2+)</name>
        <dbReference type="ChEBI" id="CHEBI:29105"/>
    </ligand>
</feature>
<proteinExistence type="inferred from homology"/>
<reference evidence="9" key="2">
    <citation type="submission" date="2021-09" db="EMBL/GenBank/DDBJ databases">
        <authorList>
            <person name="Gilroy R."/>
        </authorList>
    </citation>
    <scope>NUCLEOTIDE SEQUENCE</scope>
    <source>
        <strain evidence="9">1277</strain>
    </source>
</reference>
<keyword evidence="8" id="KW-0479">Metal-binding</keyword>
<comment type="pathway">
    <text evidence="1">Purine metabolism; 7-cyano-7-deazaguanine biosynthesis.</text>
</comment>
<evidence type="ECO:0000256" key="5">
    <source>
        <dbReference type="ARBA" id="ARBA00031449"/>
    </source>
</evidence>
<evidence type="ECO:0000256" key="2">
    <source>
        <dbReference type="ARBA" id="ARBA00008900"/>
    </source>
</evidence>
<comment type="catalytic activity">
    <reaction evidence="6">
        <text>7,8-dihydroneopterin 3'-triphosphate + H2O = 6-carboxy-5,6,7,8-tetrahydropterin + triphosphate + acetaldehyde + 2 H(+)</text>
        <dbReference type="Rhea" id="RHEA:27966"/>
        <dbReference type="ChEBI" id="CHEBI:15343"/>
        <dbReference type="ChEBI" id="CHEBI:15377"/>
        <dbReference type="ChEBI" id="CHEBI:15378"/>
        <dbReference type="ChEBI" id="CHEBI:18036"/>
        <dbReference type="ChEBI" id="CHEBI:58462"/>
        <dbReference type="ChEBI" id="CHEBI:61032"/>
        <dbReference type="EC" id="4.1.2.50"/>
    </reaction>
</comment>
<dbReference type="GO" id="GO:0046872">
    <property type="term" value="F:metal ion binding"/>
    <property type="evidence" value="ECO:0007669"/>
    <property type="project" value="UniProtKB-KW"/>
</dbReference>
<feature type="active site" description="Proton acceptor" evidence="7">
    <location>
        <position position="23"/>
    </location>
</feature>
<comment type="similarity">
    <text evidence="2">Belongs to the PTPS family. QueD subfamily.</text>
</comment>
<feature type="active site" description="Charge relay system" evidence="7">
    <location>
        <position position="138"/>
    </location>
</feature>
<feature type="active site" description="Charge relay system" evidence="7">
    <location>
        <position position="71"/>
    </location>
</feature>
<evidence type="ECO:0000256" key="4">
    <source>
        <dbReference type="ARBA" id="ARBA00018141"/>
    </source>
</evidence>
<organism evidence="9 10">
    <name type="scientific">Romboutsia timonensis</name>
    <dbReference type="NCBI Taxonomy" id="1776391"/>
    <lineage>
        <taxon>Bacteria</taxon>
        <taxon>Bacillati</taxon>
        <taxon>Bacillota</taxon>
        <taxon>Clostridia</taxon>
        <taxon>Peptostreptococcales</taxon>
        <taxon>Peptostreptococcaceae</taxon>
        <taxon>Romboutsia</taxon>
    </lineage>
</organism>
<gene>
    <name evidence="9" type="ORF">K8V90_07485</name>
</gene>
<evidence type="ECO:0000256" key="3">
    <source>
        <dbReference type="ARBA" id="ARBA00012982"/>
    </source>
</evidence>
<dbReference type="SUPFAM" id="SSF55620">
    <property type="entry name" value="Tetrahydrobiopterin biosynthesis enzymes-like"/>
    <property type="match status" value="1"/>
</dbReference>
<evidence type="ECO:0000313" key="10">
    <source>
        <dbReference type="Proteomes" id="UP000776700"/>
    </source>
</evidence>
<name>A0A921SZV9_9FIRM</name>
<evidence type="ECO:0000256" key="1">
    <source>
        <dbReference type="ARBA" id="ARBA00005061"/>
    </source>
</evidence>